<dbReference type="EMBL" id="HACG01035163">
    <property type="protein sequence ID" value="CEK82028.1"/>
    <property type="molecule type" value="Transcribed_RNA"/>
</dbReference>
<accession>A0A0B7APW1</accession>
<name>A0A0B7APW1_9EUPU</name>
<dbReference type="EMBL" id="HACG01035162">
    <property type="protein sequence ID" value="CEK82027.1"/>
    <property type="molecule type" value="Transcribed_RNA"/>
</dbReference>
<evidence type="ECO:0000313" key="1">
    <source>
        <dbReference type="EMBL" id="CEK82025.1"/>
    </source>
</evidence>
<gene>
    <name evidence="2" type="primary">ORF129245</name>
    <name evidence="1" type="synonym">ORF129241</name>
    <name evidence="3" type="synonym">ORF129249</name>
    <name evidence="4" type="synonym">ORF129265</name>
</gene>
<proteinExistence type="predicted"/>
<evidence type="ECO:0000313" key="2">
    <source>
        <dbReference type="EMBL" id="CEK82026.1"/>
    </source>
</evidence>
<dbReference type="EMBL" id="HACG01035161">
    <property type="protein sequence ID" value="CEK82026.1"/>
    <property type="molecule type" value="Transcribed_RNA"/>
</dbReference>
<sequence>MTSFTQYDMTCQREHDMSKRTCHQSHTKLSDNKPINMTLKHMTFDLTYIIMRHT</sequence>
<dbReference type="AlphaFoldDB" id="A0A0B7APW1"/>
<evidence type="ECO:0000313" key="3">
    <source>
        <dbReference type="EMBL" id="CEK82027.1"/>
    </source>
</evidence>
<organism evidence="2">
    <name type="scientific">Arion vulgaris</name>
    <dbReference type="NCBI Taxonomy" id="1028688"/>
    <lineage>
        <taxon>Eukaryota</taxon>
        <taxon>Metazoa</taxon>
        <taxon>Spiralia</taxon>
        <taxon>Lophotrochozoa</taxon>
        <taxon>Mollusca</taxon>
        <taxon>Gastropoda</taxon>
        <taxon>Heterobranchia</taxon>
        <taxon>Euthyneura</taxon>
        <taxon>Panpulmonata</taxon>
        <taxon>Eupulmonata</taxon>
        <taxon>Stylommatophora</taxon>
        <taxon>Helicina</taxon>
        <taxon>Arionoidea</taxon>
        <taxon>Arionidae</taxon>
        <taxon>Arion</taxon>
    </lineage>
</organism>
<evidence type="ECO:0000313" key="4">
    <source>
        <dbReference type="EMBL" id="CEK82028.1"/>
    </source>
</evidence>
<protein>
    <submittedName>
        <fullName evidence="2">Uncharacterized protein</fullName>
    </submittedName>
</protein>
<dbReference type="EMBL" id="HACG01035160">
    <property type="protein sequence ID" value="CEK82025.1"/>
    <property type="molecule type" value="Transcribed_RNA"/>
</dbReference>
<reference evidence="2" key="1">
    <citation type="submission" date="2014-12" db="EMBL/GenBank/DDBJ databases">
        <title>Insight into the proteome of Arion vulgaris.</title>
        <authorList>
            <person name="Aradska J."/>
            <person name="Bulat T."/>
            <person name="Smidak R."/>
            <person name="Sarate P."/>
            <person name="Gangsoo J."/>
            <person name="Sialana F."/>
            <person name="Bilban M."/>
            <person name="Lubec G."/>
        </authorList>
    </citation>
    <scope>NUCLEOTIDE SEQUENCE</scope>
    <source>
        <tissue evidence="2">Skin</tissue>
    </source>
</reference>